<accession>A0A4P7W2X8</accession>
<reference evidence="2" key="1">
    <citation type="submission" date="2019-02" db="EMBL/GenBank/DDBJ databases">
        <title>Isolation and identification of novel species under the genus Muribaculum.</title>
        <authorList>
            <person name="Miyake S."/>
            <person name="Ding Y."/>
            <person name="Low A."/>
            <person name="Soh M."/>
            <person name="Seedorf H."/>
        </authorList>
    </citation>
    <scope>NUCLEOTIDE SEQUENCE [LARGE SCALE GENOMIC DNA]</scope>
    <source>
        <strain evidence="2">H5</strain>
    </source>
</reference>
<dbReference type="RefSeq" id="WP_136415441.1">
    <property type="nucleotide sequence ID" value="NZ_CP039396.1"/>
</dbReference>
<evidence type="ECO:0000313" key="1">
    <source>
        <dbReference type="EMBL" id="QCD42346.1"/>
    </source>
</evidence>
<gene>
    <name evidence="1" type="ORF">E7747_08655</name>
</gene>
<dbReference type="AlphaFoldDB" id="A0A4P7W2X8"/>
<sequence>MTESEKEALQRRVKDKVDEYQFYLGQLADKQSTSLEVKNNAFNLAIKLFIGECNDYQIFNTETNTPQFKAAVRMETSSKNTVQKRRKRMKLYLDNLRHNKSYTQIEITDVDVVRVDNIYKVGNHYECMAYFCQKFVGYRDGRVIYSDVTTKKVSVYIEAIEIPMPDGSTQKIWNALLGDIYVVSTE</sequence>
<name>A0A4P7W2X8_9BACT</name>
<proteinExistence type="predicted"/>
<evidence type="ECO:0000313" key="2">
    <source>
        <dbReference type="Proteomes" id="UP000297149"/>
    </source>
</evidence>
<protein>
    <submittedName>
        <fullName evidence="1">Uncharacterized protein</fullName>
    </submittedName>
</protein>
<organism evidence="1 2">
    <name type="scientific">Duncaniella dubosii</name>
    <dbReference type="NCBI Taxonomy" id="2518971"/>
    <lineage>
        <taxon>Bacteria</taxon>
        <taxon>Pseudomonadati</taxon>
        <taxon>Bacteroidota</taxon>
        <taxon>Bacteroidia</taxon>
        <taxon>Bacteroidales</taxon>
        <taxon>Muribaculaceae</taxon>
        <taxon>Duncaniella</taxon>
    </lineage>
</organism>
<keyword evidence="2" id="KW-1185">Reference proteome</keyword>
<dbReference type="KEGG" id="ddb:E7747_08655"/>
<dbReference type="Proteomes" id="UP000297149">
    <property type="component" value="Chromosome"/>
</dbReference>
<dbReference type="EMBL" id="CP039396">
    <property type="protein sequence ID" value="QCD42346.1"/>
    <property type="molecule type" value="Genomic_DNA"/>
</dbReference>